<gene>
    <name evidence="1" type="ORF">OXX778_LOCUS18494</name>
</gene>
<dbReference type="Pfam" id="PF06869">
    <property type="entry name" value="DUF1258"/>
    <property type="match status" value="1"/>
</dbReference>
<organism evidence="1 2">
    <name type="scientific">Brachionus calyciflorus</name>
    <dbReference type="NCBI Taxonomy" id="104777"/>
    <lineage>
        <taxon>Eukaryota</taxon>
        <taxon>Metazoa</taxon>
        <taxon>Spiralia</taxon>
        <taxon>Gnathifera</taxon>
        <taxon>Rotifera</taxon>
        <taxon>Eurotatoria</taxon>
        <taxon>Monogononta</taxon>
        <taxon>Pseudotrocha</taxon>
        <taxon>Ploima</taxon>
        <taxon>Brachionidae</taxon>
        <taxon>Brachionus</taxon>
    </lineage>
</organism>
<name>A0A814JXZ8_9BILA</name>
<sequence>MYSKKTKVTLDLSNETRFTTKRNLRCKKTPIPQNRLIKNKIDFIDNIQTLVIPQPTIADVLNTNVIEIEDQSNHVLNYNQNDMNNAMINDLSFELDRVNLNEKINNDKKENIFEGSNISINEASLLILSFIQKYNLSENAQNDLIKLIKCLLPSSNKVPKTINKMYKTFSKKKTVLIEKYFCKICQNELESGKNCPKCNIVQKTYDIFLSINFKNQLENLVNEFSEEIETYTTSERHYIDIIDGDFYKKKSEPNILNILVYTDGIQIAKSIIKQFWPVIIGICELPLKIRDSIKNKLVIGVWHGKLKPKSDILFQFLKDEIEKINENGIFIKKDGKNTSYKIQVYGIICDSPAKSLVMNTTHFNGYFGCPYCLNPGSYNHLYRKMTFSQKDFELRTKESFENYSMEGTDKIPRYGVKGNVIISSLIDFTNGLPLDYMHLLCLGIFKRILNLWFDSSNHQFEFYIGKPKTKRKIQNELKKFKFPHTLSRIDFEIENYNTWKATEIRTFFLYICIPLLKNILKPKYFWNIACLIFAVKMLHQLRDRVDLRKAEDLIKVFSKWFITYYGEDNLTFTFHCISKHLVDDVKLHGSLISHSMFSAESSLGYFRRSLNGTRGLSAQYIRHSIERSIVTNEVKQIEMNSDNSHVKDIFNYFSKSNFFHEKTRLLEPFNTRNLNNFEAKEFNIAENGYNLSVKISHRLYHDSTIFHSISYRKLGEKKGSYFVSYLEKNTDELMFGQIDYFLEVEG</sequence>
<proteinExistence type="predicted"/>
<protein>
    <recommendedName>
        <fullName evidence="3">Transposase domain-containing protein</fullName>
    </recommendedName>
</protein>
<dbReference type="PANTHER" id="PTHR46579:SF1">
    <property type="entry name" value="F5_8 TYPE C DOMAIN-CONTAINING PROTEIN"/>
    <property type="match status" value="1"/>
</dbReference>
<accession>A0A814JXZ8</accession>
<reference evidence="1" key="1">
    <citation type="submission" date="2021-02" db="EMBL/GenBank/DDBJ databases">
        <authorList>
            <person name="Nowell W R."/>
        </authorList>
    </citation>
    <scope>NUCLEOTIDE SEQUENCE</scope>
    <source>
        <strain evidence="1">Ploen Becks lab</strain>
    </source>
</reference>
<feature type="non-terminal residue" evidence="1">
    <location>
        <position position="1"/>
    </location>
</feature>
<keyword evidence="2" id="KW-1185">Reference proteome</keyword>
<dbReference type="PANTHER" id="PTHR46579">
    <property type="entry name" value="F5/8 TYPE C DOMAIN-CONTAINING PROTEIN-RELATED"/>
    <property type="match status" value="1"/>
</dbReference>
<dbReference type="InterPro" id="IPR009667">
    <property type="entry name" value="DUF1258"/>
</dbReference>
<dbReference type="EMBL" id="CAJNOC010005155">
    <property type="protein sequence ID" value="CAF1044042.1"/>
    <property type="molecule type" value="Genomic_DNA"/>
</dbReference>
<evidence type="ECO:0000313" key="1">
    <source>
        <dbReference type="EMBL" id="CAF1044042.1"/>
    </source>
</evidence>
<dbReference type="Proteomes" id="UP000663879">
    <property type="component" value="Unassembled WGS sequence"/>
</dbReference>
<dbReference type="OrthoDB" id="3263820at2759"/>
<evidence type="ECO:0008006" key="3">
    <source>
        <dbReference type="Google" id="ProtNLM"/>
    </source>
</evidence>
<dbReference type="AlphaFoldDB" id="A0A814JXZ8"/>
<comment type="caution">
    <text evidence="1">The sequence shown here is derived from an EMBL/GenBank/DDBJ whole genome shotgun (WGS) entry which is preliminary data.</text>
</comment>
<evidence type="ECO:0000313" key="2">
    <source>
        <dbReference type="Proteomes" id="UP000663879"/>
    </source>
</evidence>